<dbReference type="EMBL" id="JACTVA010000010">
    <property type="protein sequence ID" value="MBC9206800.1"/>
    <property type="molecule type" value="Genomic_DNA"/>
</dbReference>
<keyword evidence="3" id="KW-0547">Nucleotide-binding</keyword>
<evidence type="ECO:0000259" key="6">
    <source>
        <dbReference type="Pfam" id="PF03738"/>
    </source>
</evidence>
<organism evidence="7 8">
    <name type="scientific">Teichococcus aerophilus</name>
    <dbReference type="NCBI Taxonomy" id="1224513"/>
    <lineage>
        <taxon>Bacteria</taxon>
        <taxon>Pseudomonadati</taxon>
        <taxon>Pseudomonadota</taxon>
        <taxon>Alphaproteobacteria</taxon>
        <taxon>Acetobacterales</taxon>
        <taxon>Roseomonadaceae</taxon>
        <taxon>Roseomonas</taxon>
    </lineage>
</organism>
<dbReference type="RefSeq" id="WP_187783969.1">
    <property type="nucleotide sequence ID" value="NZ_JACTVA010000010.1"/>
</dbReference>
<reference evidence="7 8" key="1">
    <citation type="journal article" date="2013" name="Int. J. Syst. Evol. Microbiol.">
        <title>Roseomonas aerophila sp. nov., isolated from air.</title>
        <authorList>
            <person name="Kim S.J."/>
            <person name="Weon H.Y."/>
            <person name="Ahn J.H."/>
            <person name="Hong S.B."/>
            <person name="Seok S.J."/>
            <person name="Whang K.S."/>
            <person name="Kwon S.W."/>
        </authorList>
    </citation>
    <scope>NUCLEOTIDE SEQUENCE [LARGE SCALE GENOMIC DNA]</scope>
    <source>
        <strain evidence="7 8">NBRC 108923</strain>
    </source>
</reference>
<gene>
    <name evidence="7" type="ORF">IBL26_08125</name>
</gene>
<keyword evidence="5" id="KW-0460">Magnesium</keyword>
<feature type="domain" description="Glutathionylspermidine synthase pre-ATP-grasp-like" evidence="6">
    <location>
        <begin position="30"/>
        <end position="382"/>
    </location>
</feature>
<keyword evidence="2" id="KW-0479">Metal-binding</keyword>
<dbReference type="Gene3D" id="3.30.1490.330">
    <property type="match status" value="1"/>
</dbReference>
<accession>A0ABR7RL04</accession>
<evidence type="ECO:0000256" key="5">
    <source>
        <dbReference type="ARBA" id="ARBA00022842"/>
    </source>
</evidence>
<evidence type="ECO:0000313" key="7">
    <source>
        <dbReference type="EMBL" id="MBC9206800.1"/>
    </source>
</evidence>
<dbReference type="Pfam" id="PF03738">
    <property type="entry name" value="GSP_synth"/>
    <property type="match status" value="1"/>
</dbReference>
<dbReference type="InterPro" id="IPR016185">
    <property type="entry name" value="PreATP-grasp_dom_sf"/>
</dbReference>
<evidence type="ECO:0000256" key="2">
    <source>
        <dbReference type="ARBA" id="ARBA00022723"/>
    </source>
</evidence>
<name>A0ABR7RL04_9PROT</name>
<evidence type="ECO:0000256" key="1">
    <source>
        <dbReference type="ARBA" id="ARBA00022598"/>
    </source>
</evidence>
<protein>
    <submittedName>
        <fullName evidence="7">Glutathionylspermidine synthase family protein</fullName>
    </submittedName>
</protein>
<dbReference type="SUPFAM" id="SSF56059">
    <property type="entry name" value="Glutathione synthetase ATP-binding domain-like"/>
    <property type="match status" value="1"/>
</dbReference>
<dbReference type="Proteomes" id="UP000626026">
    <property type="component" value="Unassembled WGS sequence"/>
</dbReference>
<proteinExistence type="predicted"/>
<dbReference type="InterPro" id="IPR005494">
    <property type="entry name" value="GSPS_pre-ATP-grasp-like_dom"/>
</dbReference>
<sequence>MLPLRRLRTSTPDLFQHRLRALGLLEPGPDGAPYWNTGAAYALAPAVALTWLNAADAVHDMCLKAINTIVRERDYAAFGIENAGMIAAIERSWQARETTFLGRMDFSLGADGVPKLLDYEADGPVCLPEASYLQWEWFEAWKAAGGRGGEDQENLVYEKLIAMWKGLRLGGRLCIASGGDADGDGNPLDTAERFTAEYLAETAREVGLDVHLCGIGQVGWDTEALRFTDADDQVLELLVKLYPWHWMERETNADALPLSKTRFLPQAWTRLLADKALLAVLWRMFPDSPYLLPAALEPGMLDMPAVAKPRRGWDGEGVSLPGQPSATDRGPLVWQAHCPLPVLDGVHAAPSVWMVDGEAAGLSFRESNGPVTRIDARFVPHMLLPP</sequence>
<dbReference type="SUPFAM" id="SSF52440">
    <property type="entry name" value="PreATP-grasp domain"/>
    <property type="match status" value="1"/>
</dbReference>
<evidence type="ECO:0000313" key="8">
    <source>
        <dbReference type="Proteomes" id="UP000626026"/>
    </source>
</evidence>
<keyword evidence="4" id="KW-0067">ATP-binding</keyword>
<evidence type="ECO:0000256" key="4">
    <source>
        <dbReference type="ARBA" id="ARBA00022840"/>
    </source>
</evidence>
<comment type="caution">
    <text evidence="7">The sequence shown here is derived from an EMBL/GenBank/DDBJ whole genome shotgun (WGS) entry which is preliminary data.</text>
</comment>
<keyword evidence="8" id="KW-1185">Reference proteome</keyword>
<evidence type="ECO:0000256" key="3">
    <source>
        <dbReference type="ARBA" id="ARBA00022741"/>
    </source>
</evidence>
<keyword evidence="1" id="KW-0436">Ligase</keyword>